<name>A0A1J1I4B5_9DIPT</name>
<reference evidence="1 2" key="1">
    <citation type="submission" date="2015-04" db="EMBL/GenBank/DDBJ databases">
        <authorList>
            <person name="Syromyatnikov M.Y."/>
            <person name="Popov V.N."/>
        </authorList>
    </citation>
    <scope>NUCLEOTIDE SEQUENCE [LARGE SCALE GENOMIC DNA]</scope>
</reference>
<dbReference type="Proteomes" id="UP000183832">
    <property type="component" value="Unassembled WGS sequence"/>
</dbReference>
<gene>
    <name evidence="1" type="ORF">CLUMA_CG006769</name>
</gene>
<dbReference type="AlphaFoldDB" id="A0A1J1I4B5"/>
<evidence type="ECO:0000313" key="1">
    <source>
        <dbReference type="EMBL" id="CRK93225.1"/>
    </source>
</evidence>
<evidence type="ECO:0000313" key="2">
    <source>
        <dbReference type="Proteomes" id="UP000183832"/>
    </source>
</evidence>
<organism evidence="1 2">
    <name type="scientific">Clunio marinus</name>
    <dbReference type="NCBI Taxonomy" id="568069"/>
    <lineage>
        <taxon>Eukaryota</taxon>
        <taxon>Metazoa</taxon>
        <taxon>Ecdysozoa</taxon>
        <taxon>Arthropoda</taxon>
        <taxon>Hexapoda</taxon>
        <taxon>Insecta</taxon>
        <taxon>Pterygota</taxon>
        <taxon>Neoptera</taxon>
        <taxon>Endopterygota</taxon>
        <taxon>Diptera</taxon>
        <taxon>Nematocera</taxon>
        <taxon>Chironomoidea</taxon>
        <taxon>Chironomidae</taxon>
        <taxon>Clunio</taxon>
    </lineage>
</organism>
<protein>
    <submittedName>
        <fullName evidence="1">CLUMA_CG006769, isoform A</fullName>
    </submittedName>
</protein>
<keyword evidence="2" id="KW-1185">Reference proteome</keyword>
<dbReference type="EMBL" id="CVRI01000037">
    <property type="protein sequence ID" value="CRK93225.1"/>
    <property type="molecule type" value="Genomic_DNA"/>
</dbReference>
<sequence length="125" mass="14354">MAANLIQFLFAISTNTTKNVILCAVFEITIRISFTTQSEHLELTCKKIASSDEFLVDRFYICQVQLKICFRVIGKLLFNINLKFIAWKTLDDSLTALSKTTNQQFNSSSITQTKSPRRHFCVKIH</sequence>
<accession>A0A1J1I4B5</accession>
<proteinExistence type="predicted"/>